<gene>
    <name evidence="8" type="ORF">LCGC14_1181620</name>
</gene>
<dbReference type="GO" id="GO:0008270">
    <property type="term" value="F:zinc ion binding"/>
    <property type="evidence" value="ECO:0007669"/>
    <property type="project" value="TreeGrafter"/>
</dbReference>
<dbReference type="InterPro" id="IPR036390">
    <property type="entry name" value="WH_DNA-bd_sf"/>
</dbReference>
<keyword evidence="4" id="KW-0862">Zinc</keyword>
<comment type="similarity">
    <text evidence="1">Belongs to the Fur family.</text>
</comment>
<accession>A0A0F9M9N7</accession>
<dbReference type="Gene3D" id="3.30.1490.190">
    <property type="match status" value="1"/>
</dbReference>
<evidence type="ECO:0000256" key="7">
    <source>
        <dbReference type="ARBA" id="ARBA00023163"/>
    </source>
</evidence>
<dbReference type="Gene3D" id="1.10.10.10">
    <property type="entry name" value="Winged helix-like DNA-binding domain superfamily/Winged helix DNA-binding domain"/>
    <property type="match status" value="1"/>
</dbReference>
<evidence type="ECO:0000256" key="2">
    <source>
        <dbReference type="ARBA" id="ARBA00022491"/>
    </source>
</evidence>
<keyword evidence="2" id="KW-0678">Repressor</keyword>
<dbReference type="PANTHER" id="PTHR33202">
    <property type="entry name" value="ZINC UPTAKE REGULATION PROTEIN"/>
    <property type="match status" value="1"/>
</dbReference>
<name>A0A0F9M9N7_9ZZZZ</name>
<keyword evidence="5" id="KW-0805">Transcription regulation</keyword>
<keyword evidence="3" id="KW-0479">Metal-binding</keyword>
<reference evidence="8" key="1">
    <citation type="journal article" date="2015" name="Nature">
        <title>Complex archaea that bridge the gap between prokaryotes and eukaryotes.</title>
        <authorList>
            <person name="Spang A."/>
            <person name="Saw J.H."/>
            <person name="Jorgensen S.L."/>
            <person name="Zaremba-Niedzwiedzka K."/>
            <person name="Martijn J."/>
            <person name="Lind A.E."/>
            <person name="van Eijk R."/>
            <person name="Schleper C."/>
            <person name="Guy L."/>
            <person name="Ettema T.J."/>
        </authorList>
    </citation>
    <scope>NUCLEOTIDE SEQUENCE</scope>
</reference>
<dbReference type="GO" id="GO:0003700">
    <property type="term" value="F:DNA-binding transcription factor activity"/>
    <property type="evidence" value="ECO:0007669"/>
    <property type="project" value="InterPro"/>
</dbReference>
<proteinExistence type="inferred from homology"/>
<dbReference type="CDD" id="cd07153">
    <property type="entry name" value="Fur_like"/>
    <property type="match status" value="1"/>
</dbReference>
<comment type="caution">
    <text evidence="8">The sequence shown here is derived from an EMBL/GenBank/DDBJ whole genome shotgun (WGS) entry which is preliminary data.</text>
</comment>
<keyword evidence="7" id="KW-0804">Transcription</keyword>
<organism evidence="8">
    <name type="scientific">marine sediment metagenome</name>
    <dbReference type="NCBI Taxonomy" id="412755"/>
    <lineage>
        <taxon>unclassified sequences</taxon>
        <taxon>metagenomes</taxon>
        <taxon>ecological metagenomes</taxon>
    </lineage>
</organism>
<dbReference type="GO" id="GO:0045892">
    <property type="term" value="P:negative regulation of DNA-templated transcription"/>
    <property type="evidence" value="ECO:0007669"/>
    <property type="project" value="TreeGrafter"/>
</dbReference>
<dbReference type="FunFam" id="1.10.10.10:FF:000051">
    <property type="entry name" value="Fur family transcriptional regulator"/>
    <property type="match status" value="1"/>
</dbReference>
<evidence type="ECO:0000256" key="4">
    <source>
        <dbReference type="ARBA" id="ARBA00022833"/>
    </source>
</evidence>
<dbReference type="AlphaFoldDB" id="A0A0F9M9N7"/>
<evidence type="ECO:0000256" key="1">
    <source>
        <dbReference type="ARBA" id="ARBA00007957"/>
    </source>
</evidence>
<dbReference type="EMBL" id="LAZR01005926">
    <property type="protein sequence ID" value="KKM96086.1"/>
    <property type="molecule type" value="Genomic_DNA"/>
</dbReference>
<evidence type="ECO:0000256" key="3">
    <source>
        <dbReference type="ARBA" id="ARBA00022723"/>
    </source>
</evidence>
<dbReference type="InterPro" id="IPR036388">
    <property type="entry name" value="WH-like_DNA-bd_sf"/>
</dbReference>
<dbReference type="GO" id="GO:1900376">
    <property type="term" value="P:regulation of secondary metabolite biosynthetic process"/>
    <property type="evidence" value="ECO:0007669"/>
    <property type="project" value="TreeGrafter"/>
</dbReference>
<dbReference type="InterPro" id="IPR002481">
    <property type="entry name" value="FUR"/>
</dbReference>
<dbReference type="InterPro" id="IPR043135">
    <property type="entry name" value="Fur_C"/>
</dbReference>
<evidence type="ECO:0000313" key="8">
    <source>
        <dbReference type="EMBL" id="KKM96086.1"/>
    </source>
</evidence>
<protein>
    <recommendedName>
        <fullName evidence="9">Ferric uptake regulation protein</fullName>
    </recommendedName>
</protein>
<dbReference type="PANTHER" id="PTHR33202:SF7">
    <property type="entry name" value="FERRIC UPTAKE REGULATION PROTEIN"/>
    <property type="match status" value="1"/>
</dbReference>
<evidence type="ECO:0000256" key="6">
    <source>
        <dbReference type="ARBA" id="ARBA00023125"/>
    </source>
</evidence>
<evidence type="ECO:0000256" key="5">
    <source>
        <dbReference type="ARBA" id="ARBA00023015"/>
    </source>
</evidence>
<evidence type="ECO:0008006" key="9">
    <source>
        <dbReference type="Google" id="ProtNLM"/>
    </source>
</evidence>
<dbReference type="SUPFAM" id="SSF46785">
    <property type="entry name" value="Winged helix' DNA-binding domain"/>
    <property type="match status" value="1"/>
</dbReference>
<dbReference type="Pfam" id="PF01475">
    <property type="entry name" value="FUR"/>
    <property type="match status" value="1"/>
</dbReference>
<keyword evidence="6" id="KW-0238">DNA-binding</keyword>
<sequence length="140" mass="15741">MVNALNDEPDLRQVLRDAGLRVTPQRASIITILSETDDHPNVEELYEKVRALDDTISVATVYRTMSVLENVGLVRKLVLDDAPARYEMMPPTNHDHLVDLESGELVEIPGTDIADVMNRVASELGYEIVSHHTVIRARKR</sequence>
<dbReference type="GO" id="GO:0000976">
    <property type="term" value="F:transcription cis-regulatory region binding"/>
    <property type="evidence" value="ECO:0007669"/>
    <property type="project" value="TreeGrafter"/>
</dbReference>